<dbReference type="GO" id="GO:0015292">
    <property type="term" value="F:uniporter activity"/>
    <property type="evidence" value="ECO:0007669"/>
    <property type="project" value="TreeGrafter"/>
</dbReference>
<evidence type="ECO:0000256" key="18">
    <source>
        <dbReference type="SAM" id="MobiDB-lite"/>
    </source>
</evidence>
<evidence type="ECO:0000256" key="3">
    <source>
        <dbReference type="ARBA" id="ARBA00022448"/>
    </source>
</evidence>
<keyword evidence="4" id="KW-0109">Calcium transport</keyword>
<evidence type="ECO:0000256" key="1">
    <source>
        <dbReference type="ARBA" id="ARBA00004448"/>
    </source>
</evidence>
<evidence type="ECO:0000256" key="11">
    <source>
        <dbReference type="ARBA" id="ARBA00023128"/>
    </source>
</evidence>
<gene>
    <name evidence="21" type="ORF">VNI00_004357</name>
</gene>
<evidence type="ECO:0000313" key="21">
    <source>
        <dbReference type="EMBL" id="KAK7053036.1"/>
    </source>
</evidence>
<protein>
    <recommendedName>
        <fullName evidence="16">Calcium uniporter protein, mitochondrial</fullName>
    </recommendedName>
</protein>
<dbReference type="GO" id="GO:0005262">
    <property type="term" value="F:calcium channel activity"/>
    <property type="evidence" value="ECO:0007669"/>
    <property type="project" value="UniProtKB-KW"/>
</dbReference>
<dbReference type="GO" id="GO:0036444">
    <property type="term" value="P:calcium import into the mitochondrion"/>
    <property type="evidence" value="ECO:0007669"/>
    <property type="project" value="TreeGrafter"/>
</dbReference>
<evidence type="ECO:0000256" key="8">
    <source>
        <dbReference type="ARBA" id="ARBA00022837"/>
    </source>
</evidence>
<keyword evidence="10" id="KW-0406">Ion transport</keyword>
<evidence type="ECO:0000256" key="15">
    <source>
        <dbReference type="ARBA" id="ARBA00044966"/>
    </source>
</evidence>
<evidence type="ECO:0000256" key="5">
    <source>
        <dbReference type="ARBA" id="ARBA00022673"/>
    </source>
</evidence>
<dbReference type="InterPro" id="IPR039055">
    <property type="entry name" value="MCU_fam"/>
</dbReference>
<dbReference type="EMBL" id="JAYKXP010000011">
    <property type="protein sequence ID" value="KAK7053036.1"/>
    <property type="molecule type" value="Genomic_DNA"/>
</dbReference>
<reference evidence="21 22" key="1">
    <citation type="submission" date="2024-01" db="EMBL/GenBank/DDBJ databases">
        <title>A draft genome for a cacao thread blight-causing isolate of Paramarasmius palmivorus.</title>
        <authorList>
            <person name="Baruah I.K."/>
            <person name="Bukari Y."/>
            <person name="Amoako-Attah I."/>
            <person name="Meinhardt L.W."/>
            <person name="Bailey B.A."/>
            <person name="Cohen S.P."/>
        </authorList>
    </citation>
    <scope>NUCLEOTIDE SEQUENCE [LARGE SCALE GENOMIC DNA]</scope>
    <source>
        <strain evidence="21 22">GH-12</strain>
    </source>
</reference>
<evidence type="ECO:0000259" key="20">
    <source>
        <dbReference type="Pfam" id="PF04678"/>
    </source>
</evidence>
<evidence type="ECO:0000256" key="6">
    <source>
        <dbReference type="ARBA" id="ARBA00022692"/>
    </source>
</evidence>
<evidence type="ECO:0000256" key="10">
    <source>
        <dbReference type="ARBA" id="ARBA00023065"/>
    </source>
</evidence>
<keyword evidence="12 19" id="KW-0472">Membrane</keyword>
<accession>A0AAW0DKC6</accession>
<keyword evidence="11" id="KW-0496">Mitochondrion</keyword>
<organism evidence="21 22">
    <name type="scientific">Paramarasmius palmivorus</name>
    <dbReference type="NCBI Taxonomy" id="297713"/>
    <lineage>
        <taxon>Eukaryota</taxon>
        <taxon>Fungi</taxon>
        <taxon>Dikarya</taxon>
        <taxon>Basidiomycota</taxon>
        <taxon>Agaricomycotina</taxon>
        <taxon>Agaricomycetes</taxon>
        <taxon>Agaricomycetidae</taxon>
        <taxon>Agaricales</taxon>
        <taxon>Marasmiineae</taxon>
        <taxon>Marasmiaceae</taxon>
        <taxon>Paramarasmius</taxon>
    </lineage>
</organism>
<comment type="subunit">
    <text evidence="15">Homotetramer, assembles in a dimer or dimers configuration with two interfaces.</text>
</comment>
<evidence type="ECO:0000256" key="17">
    <source>
        <dbReference type="ARBA" id="ARBA00045938"/>
    </source>
</evidence>
<evidence type="ECO:0000256" key="7">
    <source>
        <dbReference type="ARBA" id="ARBA00022792"/>
    </source>
</evidence>
<dbReference type="PANTHER" id="PTHR13462:SF10">
    <property type="entry name" value="CALCIUM UNIPORTER PROTEIN, MITOCHONDRIAL"/>
    <property type="match status" value="1"/>
</dbReference>
<evidence type="ECO:0000256" key="4">
    <source>
        <dbReference type="ARBA" id="ARBA00022568"/>
    </source>
</evidence>
<dbReference type="GO" id="GO:0051560">
    <property type="term" value="P:mitochondrial calcium ion homeostasis"/>
    <property type="evidence" value="ECO:0007669"/>
    <property type="project" value="InterPro"/>
</dbReference>
<dbReference type="GO" id="GO:1990246">
    <property type="term" value="C:uniplex complex"/>
    <property type="evidence" value="ECO:0007669"/>
    <property type="project" value="TreeGrafter"/>
</dbReference>
<evidence type="ECO:0000256" key="12">
    <source>
        <dbReference type="ARBA" id="ARBA00023136"/>
    </source>
</evidence>
<comment type="catalytic activity">
    <reaction evidence="14">
        <text>Ca(2+)(in) = Ca(2+)(out)</text>
        <dbReference type="Rhea" id="RHEA:29671"/>
        <dbReference type="ChEBI" id="CHEBI:29108"/>
    </reaction>
</comment>
<comment type="caution">
    <text evidence="21">The sequence shown here is derived from an EMBL/GenBank/DDBJ whole genome shotgun (WGS) entry which is preliminary data.</text>
</comment>
<keyword evidence="3" id="KW-0813">Transport</keyword>
<name>A0AAW0DKC6_9AGAR</name>
<evidence type="ECO:0000256" key="9">
    <source>
        <dbReference type="ARBA" id="ARBA00022989"/>
    </source>
</evidence>
<feature type="compositionally biased region" description="Basic and acidic residues" evidence="18">
    <location>
        <begin position="339"/>
        <end position="354"/>
    </location>
</feature>
<evidence type="ECO:0000256" key="19">
    <source>
        <dbReference type="SAM" id="Phobius"/>
    </source>
</evidence>
<feature type="domain" description="Calcium uniporter protein C-terminal" evidence="20">
    <location>
        <begin position="172"/>
        <end position="321"/>
    </location>
</feature>
<keyword evidence="6 19" id="KW-0812">Transmembrane</keyword>
<keyword evidence="22" id="KW-1185">Reference proteome</keyword>
<feature type="compositionally biased region" description="Basic and acidic residues" evidence="18">
    <location>
        <begin position="1"/>
        <end position="17"/>
    </location>
</feature>
<comment type="subcellular location">
    <subcellularLocation>
        <location evidence="1">Mitochondrion inner membrane</location>
        <topology evidence="1">Multi-pass membrane protein</topology>
    </subcellularLocation>
</comment>
<keyword evidence="8" id="KW-0106">Calcium</keyword>
<keyword evidence="9 19" id="KW-1133">Transmembrane helix</keyword>
<sequence>MASGSHDAKLENTKVEHSQFLSRASPDSKWKDDNDNGIVDHTENELEDLKEGEGKLLPTSSHLFKLILPMDIISNRLRPRDAPKREEKPSSKSIPTVLLLHPSQPLSHVARLILATVPRTIRPENLSITFRSTPSATTKHRQYQWSDSTDVGDFIRDAASAAEFLICISREKDHDDLASTIEEAQDETVIPVRVPTFADRTRFLRRRLDVINTELHNMEGLKRQCDKEAHRGARRMAVGGFGMLIVYWAAVARLTFWDYGWDVMEPITYLSGLSTVICGYLWFLYQGREVSYSSVLDSSVSARREQLYKSKGFDLERWVELVHERKALMKEIGRIKEDYDHTSSGQRERELEEHEEKEEVEEESRPSSAS</sequence>
<dbReference type="Proteomes" id="UP001383192">
    <property type="component" value="Unassembled WGS sequence"/>
</dbReference>
<feature type="region of interest" description="Disordered" evidence="18">
    <location>
        <begin position="1"/>
        <end position="39"/>
    </location>
</feature>
<feature type="compositionally biased region" description="Basic and acidic residues" evidence="18">
    <location>
        <begin position="26"/>
        <end position="39"/>
    </location>
</feature>
<comment type="similarity">
    <text evidence="2">Belongs to the MCU (TC 1.A.77) family.</text>
</comment>
<dbReference type="InterPro" id="IPR006769">
    <property type="entry name" value="MCU_C"/>
</dbReference>
<keyword evidence="13" id="KW-0407">Ion channel</keyword>
<feature type="region of interest" description="Disordered" evidence="18">
    <location>
        <begin position="339"/>
        <end position="370"/>
    </location>
</feature>
<evidence type="ECO:0000256" key="14">
    <source>
        <dbReference type="ARBA" id="ARBA00036634"/>
    </source>
</evidence>
<evidence type="ECO:0000313" key="22">
    <source>
        <dbReference type="Proteomes" id="UP001383192"/>
    </source>
</evidence>
<proteinExistence type="inferred from homology"/>
<dbReference type="PANTHER" id="PTHR13462">
    <property type="entry name" value="CALCIUM UNIPORTER PROTEIN, MITOCHONDRIAL"/>
    <property type="match status" value="1"/>
</dbReference>
<dbReference type="AlphaFoldDB" id="A0AAW0DKC6"/>
<keyword evidence="7" id="KW-0999">Mitochondrion inner membrane</keyword>
<feature type="transmembrane region" description="Helical" evidence="19">
    <location>
        <begin position="267"/>
        <end position="285"/>
    </location>
</feature>
<evidence type="ECO:0000256" key="16">
    <source>
        <dbReference type="ARBA" id="ARBA00044981"/>
    </source>
</evidence>
<evidence type="ECO:0000256" key="2">
    <source>
        <dbReference type="ARBA" id="ARBA00005653"/>
    </source>
</evidence>
<dbReference type="Pfam" id="PF04678">
    <property type="entry name" value="MCU"/>
    <property type="match status" value="1"/>
</dbReference>
<evidence type="ECO:0000256" key="13">
    <source>
        <dbReference type="ARBA" id="ARBA00023303"/>
    </source>
</evidence>
<comment type="function">
    <text evidence="17">Highly selective calcium channel localized to the inner mitochondrial membrane, which mediates calcium uptake into the mitochondrial matrix. Mitochondrial calcium homeostasis plays key roles in cellular physiology and regulates ATP production, cytoplasmic calcium signals and activation of cell death pathways. Sufficient to operate as a pore-forming channel without the need of calcium-sensor or auxiliary subunit.</text>
</comment>
<feature type="transmembrane region" description="Helical" evidence="19">
    <location>
        <begin position="236"/>
        <end position="255"/>
    </location>
</feature>
<keyword evidence="5" id="KW-0107">Calcium channel</keyword>